<dbReference type="GO" id="GO:0006281">
    <property type="term" value="P:DNA repair"/>
    <property type="evidence" value="ECO:0007669"/>
    <property type="project" value="InterPro"/>
</dbReference>
<dbReference type="PANTHER" id="PTHR35369">
    <property type="entry name" value="BLR3025 PROTEIN-RELATED"/>
    <property type="match status" value="1"/>
</dbReference>
<organism evidence="10 11">
    <name type="scientific">Swaminathania salitolerans</name>
    <dbReference type="NCBI Taxonomy" id="182838"/>
    <lineage>
        <taxon>Bacteria</taxon>
        <taxon>Pseudomonadati</taxon>
        <taxon>Pseudomonadota</taxon>
        <taxon>Alphaproteobacteria</taxon>
        <taxon>Acetobacterales</taxon>
        <taxon>Acetobacteraceae</taxon>
        <taxon>Swaminathania</taxon>
    </lineage>
</organism>
<dbReference type="CDD" id="cd03468">
    <property type="entry name" value="PolY_like"/>
    <property type="match status" value="1"/>
</dbReference>
<dbReference type="InterPro" id="IPR050356">
    <property type="entry name" value="SulA_CellDiv_inhibitor"/>
</dbReference>
<evidence type="ECO:0000256" key="6">
    <source>
        <dbReference type="SAM" id="MobiDB-lite"/>
    </source>
</evidence>
<dbReference type="InterPro" id="IPR001126">
    <property type="entry name" value="UmuC"/>
</dbReference>
<dbReference type="RefSeq" id="WP_147093970.1">
    <property type="nucleotide sequence ID" value="NZ_BJVC01000005.1"/>
</dbReference>
<feature type="region of interest" description="Disordered" evidence="6">
    <location>
        <begin position="340"/>
        <end position="374"/>
    </location>
</feature>
<comment type="subunit">
    <text evidence="1">Monomer.</text>
</comment>
<feature type="domain" description="DNA polymerase Y-family little finger" evidence="8">
    <location>
        <begin position="246"/>
        <end position="342"/>
    </location>
</feature>
<keyword evidence="11" id="KW-1185">Reference proteome</keyword>
<keyword evidence="3" id="KW-0227">DNA damage</keyword>
<evidence type="ECO:0000256" key="4">
    <source>
        <dbReference type="ARBA" id="ARBA00025589"/>
    </source>
</evidence>
<protein>
    <recommendedName>
        <fullName evidence="2">DNA-directed DNA polymerase</fullName>
        <ecNumber evidence="2">2.7.7.7</ecNumber>
    </recommendedName>
</protein>
<evidence type="ECO:0000256" key="2">
    <source>
        <dbReference type="ARBA" id="ARBA00012417"/>
    </source>
</evidence>
<dbReference type="InterPro" id="IPR045443">
    <property type="entry name" value="DUF6504"/>
</dbReference>
<evidence type="ECO:0000313" key="11">
    <source>
        <dbReference type="Proteomes" id="UP000321405"/>
    </source>
</evidence>
<dbReference type="AlphaFoldDB" id="A0A511BRD5"/>
<name>A0A511BRD5_9PROT</name>
<dbReference type="OrthoDB" id="9788640at2"/>
<evidence type="ECO:0000313" key="10">
    <source>
        <dbReference type="EMBL" id="GEL02879.1"/>
    </source>
</evidence>
<dbReference type="Pfam" id="PF11799">
    <property type="entry name" value="IMS_C"/>
    <property type="match status" value="1"/>
</dbReference>
<gene>
    <name evidence="10" type="ORF">SSA02_20420</name>
</gene>
<comment type="catalytic activity">
    <reaction evidence="5">
        <text>DNA(n) + a 2'-deoxyribonucleoside 5'-triphosphate = DNA(n+1) + diphosphate</text>
        <dbReference type="Rhea" id="RHEA:22508"/>
        <dbReference type="Rhea" id="RHEA-COMP:17339"/>
        <dbReference type="Rhea" id="RHEA-COMP:17340"/>
        <dbReference type="ChEBI" id="CHEBI:33019"/>
        <dbReference type="ChEBI" id="CHEBI:61560"/>
        <dbReference type="ChEBI" id="CHEBI:173112"/>
        <dbReference type="EC" id="2.7.7.7"/>
    </reaction>
</comment>
<dbReference type="GO" id="GO:0016740">
    <property type="term" value="F:transferase activity"/>
    <property type="evidence" value="ECO:0007669"/>
    <property type="project" value="UniProtKB-KW"/>
</dbReference>
<dbReference type="SUPFAM" id="SSF56672">
    <property type="entry name" value="DNA/RNA polymerases"/>
    <property type="match status" value="1"/>
</dbReference>
<accession>A0A511BRD5</accession>
<comment type="caution">
    <text evidence="10">The sequence shown here is derived from an EMBL/GenBank/DDBJ whole genome shotgun (WGS) entry which is preliminary data.</text>
</comment>
<evidence type="ECO:0000259" key="7">
    <source>
        <dbReference type="Pfam" id="PF00817"/>
    </source>
</evidence>
<feature type="domain" description="UmuC" evidence="7">
    <location>
        <begin position="29"/>
        <end position="151"/>
    </location>
</feature>
<dbReference type="Proteomes" id="UP000321405">
    <property type="component" value="Unassembled WGS sequence"/>
</dbReference>
<dbReference type="EMBL" id="BJVC01000005">
    <property type="protein sequence ID" value="GEL02879.1"/>
    <property type="molecule type" value="Genomic_DNA"/>
</dbReference>
<feature type="compositionally biased region" description="Low complexity" evidence="6">
    <location>
        <begin position="357"/>
        <end position="374"/>
    </location>
</feature>
<evidence type="ECO:0000259" key="8">
    <source>
        <dbReference type="Pfam" id="PF11799"/>
    </source>
</evidence>
<feature type="region of interest" description="Disordered" evidence="6">
    <location>
        <begin position="408"/>
        <end position="442"/>
    </location>
</feature>
<dbReference type="InterPro" id="IPR017961">
    <property type="entry name" value="DNA_pol_Y-fam_little_finger"/>
</dbReference>
<dbReference type="PANTHER" id="PTHR35369:SF2">
    <property type="entry name" value="BLR3025 PROTEIN"/>
    <property type="match status" value="1"/>
</dbReference>
<comment type="function">
    <text evidence="4">Poorly processive, error-prone DNA polymerase involved in untargeted mutagenesis. Copies undamaged DNA at stalled replication forks, which arise in vivo from mismatched or misaligned primer ends. These misaligned primers can be extended by PolIV. Exhibits no 3'-5' exonuclease (proofreading) activity. May be involved in translesional synthesis, in conjunction with the beta clamp from PolIII.</text>
</comment>
<evidence type="ECO:0000256" key="5">
    <source>
        <dbReference type="ARBA" id="ARBA00049244"/>
    </source>
</evidence>
<dbReference type="GO" id="GO:0003684">
    <property type="term" value="F:damaged DNA binding"/>
    <property type="evidence" value="ECO:0007669"/>
    <property type="project" value="InterPro"/>
</dbReference>
<reference evidence="10 11" key="1">
    <citation type="submission" date="2019-07" db="EMBL/GenBank/DDBJ databases">
        <title>Whole genome shotgun sequence of Swaminathania salitolerans NBRC 104436.</title>
        <authorList>
            <person name="Hosoyama A."/>
            <person name="Uohara A."/>
            <person name="Ohji S."/>
            <person name="Ichikawa N."/>
        </authorList>
    </citation>
    <scope>NUCLEOTIDE SEQUENCE [LARGE SCALE GENOMIC DNA]</scope>
    <source>
        <strain evidence="10 11">NBRC 104436</strain>
    </source>
</reference>
<feature type="domain" description="DUF6504" evidence="9">
    <location>
        <begin position="468"/>
        <end position="541"/>
    </location>
</feature>
<dbReference type="EC" id="2.7.7.7" evidence="2"/>
<dbReference type="InterPro" id="IPR043502">
    <property type="entry name" value="DNA/RNA_pol_sf"/>
</dbReference>
<dbReference type="Gene3D" id="3.40.1170.60">
    <property type="match status" value="1"/>
</dbReference>
<keyword evidence="10" id="KW-0808">Transferase</keyword>
<proteinExistence type="predicted"/>
<evidence type="ECO:0000256" key="1">
    <source>
        <dbReference type="ARBA" id="ARBA00011245"/>
    </source>
</evidence>
<evidence type="ECO:0000259" key="9">
    <source>
        <dbReference type="Pfam" id="PF20114"/>
    </source>
</evidence>
<dbReference type="Pfam" id="PF00817">
    <property type="entry name" value="IMS"/>
    <property type="match status" value="1"/>
</dbReference>
<evidence type="ECO:0000256" key="3">
    <source>
        <dbReference type="ARBA" id="ARBA00022763"/>
    </source>
</evidence>
<dbReference type="Pfam" id="PF20114">
    <property type="entry name" value="DUF6504"/>
    <property type="match status" value="1"/>
</dbReference>
<feature type="compositionally biased region" description="Polar residues" evidence="6">
    <location>
        <begin position="344"/>
        <end position="356"/>
    </location>
</feature>
<sequence>MPRRLLSLWLPHWHTTLWHKVHPHSDPGLPLALYGRDGQSRRIVAVNRAARAYGVQKGQFLAMARSLVPDLVTHPETPGRDARSLQKLAEWCRCFSPLVAADPPDGLWIDSTGCAHLFGGEASMLETVRARLAERGHEIRAALADTAGAAHALARHGDRELTCVPPGKTGQALADLPVAALRLAPDIRTGLGLMGITRVADLCAVPRASLARRFGMAPLSRLDQALGREKEALCFDRPVAALHARRVLLEPIGTAESLLHVVGVLCDDIASRLQKAGQGARRLDLLCQRVDDATQAIRVGTSEPVNDPVRLCRLLQERIETIDPGFGIEAMSLHVDHAEPRQPVTGTSGLTPSGLVSSDPASSGLAPASPAAPEAPRMPAMLVELAERLRNRPGLRGIYHLAATDSPFPEQAQKPADRPARRAAGPCASRFRSPGSDDTAGDGFPRLWPRPVRLFAAPCAIAPPVLAEDDSPRRFVWQGQMLRIRGANGPERLHGAWWQHPAQAGAIRDYWIVETEAGDRFWLFRRGDGQNAWSGDGAWFVHGLF</sequence>